<dbReference type="Proteomes" id="UP000828922">
    <property type="component" value="Linkage Group LG07"/>
</dbReference>
<keyword evidence="2" id="KW-1185">Reference proteome</keyword>
<reference evidence="2" key="1">
    <citation type="journal article" date="2022" name="New Phytol.">
        <title>Phylogenomic structure and speciation in an emerging model: the Sphagnum magellanicum complex (Bryophyta).</title>
        <authorList>
            <person name="Shaw A.J."/>
            <person name="Piatkowski B."/>
            <person name="Duffy A.M."/>
            <person name="Aguero B."/>
            <person name="Imwattana K."/>
            <person name="Nieto-Lugilde M."/>
            <person name="Healey A."/>
            <person name="Weston D.J."/>
            <person name="Patel M.N."/>
            <person name="Schmutz J."/>
            <person name="Grimwood J."/>
            <person name="Yavitt J.B."/>
            <person name="Hassel K."/>
            <person name="Stenoien H.K."/>
            <person name="Flatberg K.I."/>
            <person name="Bickford C.P."/>
            <person name="Hicks K.A."/>
        </authorList>
    </citation>
    <scope>NUCLEOTIDE SEQUENCE [LARGE SCALE GENOMIC DNA]</scope>
</reference>
<sequence length="463" mass="50452">MESRRAQHAISPQVVQQVVAAAAVSPTKQDLFGSGKKAGVVRNTSRRALADKTNESPSSGLTPMMVKEGDRVGSFKGTPYPKLHELHKATAGVPVAEDVLCCTQVHTLPRKLEMGESGLHKMPSEFGTPGELAAPTPANTPINVPSSFGHTAFTPCFMIAPPVFEDKIDVSMSPGQEEEEEEELNANSKTNAGFPAGSSCVQCMETCVRAENKAEEGETLPLDTAAAMPPSTKEEKDRSCLTEPNALDINVVQHLEKVIWKLEKSPSLSNVSDVSTVTSTSSDWMRRDVEVGKHVDEDDEDDVSECSVVVNVSSPRLEERHDAPSKFSVADNRTEYSLQHMNSTQNAKSYQEEGLGEYDYYLEDDEDEYEDVELDVECNELCDAISQFTMKENDGAGGLPVSTGQHIRFSYNSDDEIEALIVDAEPPHQQGPDSPTALRLKGLPTPKGKHLRFNEEDIGSPSV</sequence>
<dbReference type="EMBL" id="CM038913">
    <property type="protein sequence ID" value="KAH9556433.1"/>
    <property type="molecule type" value="Genomic_DNA"/>
</dbReference>
<proteinExistence type="predicted"/>
<gene>
    <name evidence="1" type="ORF">CY35_07G027400</name>
</gene>
<protein>
    <submittedName>
        <fullName evidence="1">Uncharacterized protein</fullName>
    </submittedName>
</protein>
<accession>A0ACB8HJQ5</accession>
<evidence type="ECO:0000313" key="2">
    <source>
        <dbReference type="Proteomes" id="UP000828922"/>
    </source>
</evidence>
<organism evidence="1 2">
    <name type="scientific">Sphagnum magellanicum</name>
    <dbReference type="NCBI Taxonomy" id="128215"/>
    <lineage>
        <taxon>Eukaryota</taxon>
        <taxon>Viridiplantae</taxon>
        <taxon>Streptophyta</taxon>
        <taxon>Embryophyta</taxon>
        <taxon>Bryophyta</taxon>
        <taxon>Sphagnophytina</taxon>
        <taxon>Sphagnopsida</taxon>
        <taxon>Sphagnales</taxon>
        <taxon>Sphagnaceae</taxon>
        <taxon>Sphagnum</taxon>
    </lineage>
</organism>
<comment type="caution">
    <text evidence="1">The sequence shown here is derived from an EMBL/GenBank/DDBJ whole genome shotgun (WGS) entry which is preliminary data.</text>
</comment>
<name>A0ACB8HJQ5_9BRYO</name>
<evidence type="ECO:0000313" key="1">
    <source>
        <dbReference type="EMBL" id="KAH9556433.1"/>
    </source>
</evidence>